<dbReference type="PROSITE" id="PS51340">
    <property type="entry name" value="MOSC"/>
    <property type="match status" value="1"/>
</dbReference>
<dbReference type="InterPro" id="IPR005303">
    <property type="entry name" value="MOCOS_middle"/>
</dbReference>
<organism evidence="2 3">
    <name type="scientific">Afipia carboxidovorans (strain ATCC 49405 / DSM 1227 / KCTC 32145 / OM5)</name>
    <name type="common">Oligotropha carboxidovorans</name>
    <dbReference type="NCBI Taxonomy" id="504832"/>
    <lineage>
        <taxon>Bacteria</taxon>
        <taxon>Pseudomonadati</taxon>
        <taxon>Pseudomonadota</taxon>
        <taxon>Alphaproteobacteria</taxon>
        <taxon>Hyphomicrobiales</taxon>
        <taxon>Nitrobacteraceae</taxon>
        <taxon>Afipia</taxon>
    </lineage>
</organism>
<dbReference type="STRING" id="504832.OCA5_c31740"/>
<name>F8C0T6_AFIC5</name>
<keyword evidence="3" id="KW-1185">Reference proteome</keyword>
<dbReference type="GO" id="GO:0030151">
    <property type="term" value="F:molybdenum ion binding"/>
    <property type="evidence" value="ECO:0007669"/>
    <property type="project" value="InterPro"/>
</dbReference>
<reference evidence="2 3" key="1">
    <citation type="journal article" date="2011" name="J. Bacteriol.">
        <title>Complete genome sequences of the chemolithoautotrophic Oligotropha carboxidovorans strains OM4 and OM5.</title>
        <authorList>
            <person name="Volland S."/>
            <person name="Rachinger M."/>
            <person name="Strittmatter A."/>
            <person name="Daniel R."/>
            <person name="Gottschalk G."/>
            <person name="Meyer O."/>
        </authorList>
    </citation>
    <scope>NUCLEOTIDE SEQUENCE [LARGE SCALE GENOMIC DNA]</scope>
    <source>
        <strain evidence="3">ATCC 49405 / DSM 1227 / KCTC 32145 / OM5</strain>
    </source>
</reference>
<evidence type="ECO:0000259" key="1">
    <source>
        <dbReference type="PROSITE" id="PS51340"/>
    </source>
</evidence>
<dbReference type="Proteomes" id="UP000007730">
    <property type="component" value="Chromosome"/>
</dbReference>
<dbReference type="GO" id="GO:0003824">
    <property type="term" value="F:catalytic activity"/>
    <property type="evidence" value="ECO:0007669"/>
    <property type="project" value="InterPro"/>
</dbReference>
<dbReference type="PANTHER" id="PTHR36930">
    <property type="entry name" value="METAL-SULFUR CLUSTER BIOSYNTHESIS PROTEINS YUAD-RELATED"/>
    <property type="match status" value="1"/>
</dbReference>
<dbReference type="InterPro" id="IPR052716">
    <property type="entry name" value="MOSC_domain"/>
</dbReference>
<dbReference type="RefSeq" id="WP_013913384.1">
    <property type="nucleotide sequence ID" value="NC_011386.1"/>
</dbReference>
<gene>
    <name evidence="2" type="ordered locus">OCA5_c31740</name>
</gene>
<dbReference type="EMBL" id="CP002826">
    <property type="protein sequence ID" value="AEI07852.1"/>
    <property type="molecule type" value="Genomic_DNA"/>
</dbReference>
<dbReference type="InterPro" id="IPR011037">
    <property type="entry name" value="Pyrv_Knase-like_insert_dom_sf"/>
</dbReference>
<evidence type="ECO:0000313" key="3">
    <source>
        <dbReference type="Proteomes" id="UP000007730"/>
    </source>
</evidence>
<accession>F8C0T6</accession>
<dbReference type="PANTHER" id="PTHR36930:SF1">
    <property type="entry name" value="MOSC DOMAIN-CONTAINING PROTEIN"/>
    <property type="match status" value="1"/>
</dbReference>
<dbReference type="eggNOG" id="COG3217">
    <property type="taxonomic scope" value="Bacteria"/>
</dbReference>
<proteinExistence type="predicted"/>
<dbReference type="AlphaFoldDB" id="F8C0T6"/>
<dbReference type="OrthoDB" id="581532at2"/>
<dbReference type="InterPro" id="IPR005302">
    <property type="entry name" value="MoCF_Sase_C"/>
</dbReference>
<evidence type="ECO:0000313" key="2">
    <source>
        <dbReference type="EMBL" id="AEI07852.1"/>
    </source>
</evidence>
<dbReference type="Gene3D" id="2.40.33.20">
    <property type="entry name" value="PK beta-barrel domain-like"/>
    <property type="match status" value="1"/>
</dbReference>
<dbReference type="GO" id="GO:0030170">
    <property type="term" value="F:pyridoxal phosphate binding"/>
    <property type="evidence" value="ECO:0007669"/>
    <property type="project" value="InterPro"/>
</dbReference>
<dbReference type="HOGENOM" id="CLU_028286_5_0_5"/>
<protein>
    <submittedName>
        <fullName evidence="2">MOSC domain protein</fullName>
    </submittedName>
</protein>
<dbReference type="PATRIC" id="fig|504832.7.peg.3336"/>
<dbReference type="Pfam" id="PF03476">
    <property type="entry name" value="MOSC_N"/>
    <property type="match status" value="1"/>
</dbReference>
<dbReference type="SUPFAM" id="SSF50800">
    <property type="entry name" value="PK beta-barrel domain-like"/>
    <property type="match status" value="1"/>
</dbReference>
<dbReference type="Pfam" id="PF03473">
    <property type="entry name" value="MOSC"/>
    <property type="match status" value="1"/>
</dbReference>
<dbReference type="KEGG" id="ocg:OCA5_c31740"/>
<sequence>MLDPSHGTVAGLYRYPVKGLSAEALPGTTLLPGQTVPCDRRYAIENGPIGFDPEHPRHFPKLHFLMLMRHERLATLQTRFDDATDELSIVYNSREAARGNLETAQGRAAIEDFFAENFTRELRGPPKILSGPNHSFSDAPNKVVSIVNLASVAAVEEALGAPLDPMRLRANVYVQGWPAWCERGTAGCEFMIGETRLRIERDIVRCAAVNVDLVTAERDLDVPATMQRTLGHQHCGVYAEVIAGGDITPGDPVRIVSGS</sequence>
<feature type="domain" description="MOSC" evidence="1">
    <location>
        <begin position="108"/>
        <end position="256"/>
    </location>
</feature>